<accession>A0A811URP0</accession>
<evidence type="ECO:0000313" key="1">
    <source>
        <dbReference type="EMBL" id="CAD7000456.1"/>
    </source>
</evidence>
<reference evidence="1" key="1">
    <citation type="submission" date="2020-11" db="EMBL/GenBank/DDBJ databases">
        <authorList>
            <person name="Whitehead M."/>
        </authorList>
    </citation>
    <scope>NUCLEOTIDE SEQUENCE</scope>
    <source>
        <strain evidence="1">EGII</strain>
    </source>
</reference>
<name>A0A811URP0_CERCA</name>
<dbReference type="EMBL" id="CAJHJT010000012">
    <property type="protein sequence ID" value="CAD7000456.1"/>
    <property type="molecule type" value="Genomic_DNA"/>
</dbReference>
<proteinExistence type="predicted"/>
<comment type="caution">
    <text evidence="1">The sequence shown here is derived from an EMBL/GenBank/DDBJ whole genome shotgun (WGS) entry which is preliminary data.</text>
</comment>
<gene>
    <name evidence="1" type="ORF">CCAP1982_LOCUS8933</name>
</gene>
<sequence>MAQANLDGLCNALCTTEDPVPAYPLVARTVKKNSLPACDAFGPFPDETIVSSLDRTLYLMGARRVQEFLHLPTPSLDSSNSDISITVSQVSCPESHRPCRKCNTIITTDTKDKTKLPSCLKVTKTCTCPKCRASTAKTMTLSRKPCCCCCSIASTHSSKSSLSSHVQICEPPKTANPLKRSFSMCSLACRKLKQMLTFPPKDGEKSRWLWARLQSTDNGCQVYEIFKNSSVCTHPSEFEKKRTPQVIFVMLQNGNIMPFEILSAH</sequence>
<dbReference type="AlphaFoldDB" id="A0A811URP0"/>
<dbReference type="Proteomes" id="UP000606786">
    <property type="component" value="Unassembled WGS sequence"/>
</dbReference>
<organism evidence="1 2">
    <name type="scientific">Ceratitis capitata</name>
    <name type="common">Mediterranean fruit fly</name>
    <name type="synonym">Tephritis capitata</name>
    <dbReference type="NCBI Taxonomy" id="7213"/>
    <lineage>
        <taxon>Eukaryota</taxon>
        <taxon>Metazoa</taxon>
        <taxon>Ecdysozoa</taxon>
        <taxon>Arthropoda</taxon>
        <taxon>Hexapoda</taxon>
        <taxon>Insecta</taxon>
        <taxon>Pterygota</taxon>
        <taxon>Neoptera</taxon>
        <taxon>Endopterygota</taxon>
        <taxon>Diptera</taxon>
        <taxon>Brachycera</taxon>
        <taxon>Muscomorpha</taxon>
        <taxon>Tephritoidea</taxon>
        <taxon>Tephritidae</taxon>
        <taxon>Ceratitis</taxon>
        <taxon>Ceratitis</taxon>
    </lineage>
</organism>
<dbReference type="OrthoDB" id="7921910at2759"/>
<protein>
    <submittedName>
        <fullName evidence="1">(Mediterranean fruit fly) hypothetical protein</fullName>
    </submittedName>
</protein>
<keyword evidence="2" id="KW-1185">Reference proteome</keyword>
<evidence type="ECO:0000313" key="2">
    <source>
        <dbReference type="Proteomes" id="UP000606786"/>
    </source>
</evidence>